<dbReference type="SUPFAM" id="SSF51735">
    <property type="entry name" value="NAD(P)-binding Rossmann-fold domains"/>
    <property type="match status" value="1"/>
</dbReference>
<evidence type="ECO:0000313" key="5">
    <source>
        <dbReference type="EMBL" id="TMW10403.1"/>
    </source>
</evidence>
<dbReference type="Gene3D" id="3.40.50.720">
    <property type="entry name" value="NAD(P)-binding Rossmann-like Domain"/>
    <property type="match status" value="1"/>
</dbReference>
<dbReference type="PRINTS" id="PR00081">
    <property type="entry name" value="GDHRDH"/>
</dbReference>
<dbReference type="Proteomes" id="UP000739180">
    <property type="component" value="Unassembled WGS sequence"/>
</dbReference>
<evidence type="ECO:0000256" key="1">
    <source>
        <dbReference type="ARBA" id="ARBA00006484"/>
    </source>
</evidence>
<dbReference type="InterPro" id="IPR057326">
    <property type="entry name" value="KR_dom"/>
</dbReference>
<dbReference type="EMBL" id="VCQT01000046">
    <property type="protein sequence ID" value="TMW10403.1"/>
    <property type="molecule type" value="Genomic_DNA"/>
</dbReference>
<comment type="similarity">
    <text evidence="1 3">Belongs to the short-chain dehydrogenases/reductases (SDR) family.</text>
</comment>
<dbReference type="PANTHER" id="PTHR44196:SF1">
    <property type="entry name" value="DEHYDROGENASE_REDUCTASE SDR FAMILY MEMBER 7B"/>
    <property type="match status" value="1"/>
</dbReference>
<dbReference type="RefSeq" id="WP_138774011.1">
    <property type="nucleotide sequence ID" value="NZ_JBHSSX010000195.1"/>
</dbReference>
<name>A0ABY2XH83_9GAMM</name>
<protein>
    <submittedName>
        <fullName evidence="5">SDR family NAD(P)-dependent oxidoreductase</fullName>
    </submittedName>
</protein>
<keyword evidence="6" id="KW-1185">Reference proteome</keyword>
<dbReference type="PANTHER" id="PTHR44196">
    <property type="entry name" value="DEHYDROGENASE/REDUCTASE SDR FAMILY MEMBER 7B"/>
    <property type="match status" value="1"/>
</dbReference>
<accession>A0ABY2XH83</accession>
<comment type="caution">
    <text evidence="5">The sequence shown here is derived from an EMBL/GenBank/DDBJ whole genome shotgun (WGS) entry which is preliminary data.</text>
</comment>
<evidence type="ECO:0000256" key="3">
    <source>
        <dbReference type="RuleBase" id="RU000363"/>
    </source>
</evidence>
<sequence>MSFNGKTIVLTGASSGIGEEAARQLARRGARLCLVARREEELARVQADIHADGGRAWIYPTDLTHPDSIDTALDALLAEHPRVDALVNNAAHSIRRPILDALDRIHDYERTMQLNYFGALRMTMGLIPRFLEQGHGHVVNASTLSAQVPIPLFSAYLASKAALESYSRSLNAELGHKGIRATVVYFPMVRTPMSSRTSIYKHMRMMKVEDAAGWLLKALRDQPARVGSPLGTVGSLVLAAMPGPAVKYTQPLFRRMDKRLKAKLKGNREG</sequence>
<evidence type="ECO:0000259" key="4">
    <source>
        <dbReference type="SMART" id="SM00822"/>
    </source>
</evidence>
<keyword evidence="2" id="KW-0560">Oxidoreductase</keyword>
<organism evidence="5 6">
    <name type="scientific">Alloalcanivorax gelatiniphagus</name>
    <dbReference type="NCBI Taxonomy" id="1194167"/>
    <lineage>
        <taxon>Bacteria</taxon>
        <taxon>Pseudomonadati</taxon>
        <taxon>Pseudomonadota</taxon>
        <taxon>Gammaproteobacteria</taxon>
        <taxon>Oceanospirillales</taxon>
        <taxon>Alcanivoracaceae</taxon>
        <taxon>Alloalcanivorax</taxon>
    </lineage>
</organism>
<reference evidence="5 6" key="1">
    <citation type="submission" date="2019-05" db="EMBL/GenBank/DDBJ databases">
        <title>Genome of Alcanivorax gelatiniphagus, an oil degrading marine bacteria.</title>
        <authorList>
            <person name="Kwon K.K."/>
        </authorList>
    </citation>
    <scope>NUCLEOTIDE SEQUENCE [LARGE SCALE GENOMIC DNA]</scope>
    <source>
        <strain evidence="5 6">MEBiC 08158</strain>
    </source>
</reference>
<dbReference type="CDD" id="cd05233">
    <property type="entry name" value="SDR_c"/>
    <property type="match status" value="1"/>
</dbReference>
<evidence type="ECO:0000313" key="6">
    <source>
        <dbReference type="Proteomes" id="UP000739180"/>
    </source>
</evidence>
<evidence type="ECO:0000256" key="2">
    <source>
        <dbReference type="ARBA" id="ARBA00023002"/>
    </source>
</evidence>
<dbReference type="InterPro" id="IPR002347">
    <property type="entry name" value="SDR_fam"/>
</dbReference>
<feature type="domain" description="Ketoreductase" evidence="4">
    <location>
        <begin position="6"/>
        <end position="192"/>
    </location>
</feature>
<proteinExistence type="inferred from homology"/>
<dbReference type="Pfam" id="PF00106">
    <property type="entry name" value="adh_short"/>
    <property type="match status" value="1"/>
</dbReference>
<gene>
    <name evidence="5" type="ORF">FGS76_17835</name>
</gene>
<dbReference type="SMART" id="SM00822">
    <property type="entry name" value="PKS_KR"/>
    <property type="match status" value="1"/>
</dbReference>
<dbReference type="PRINTS" id="PR00080">
    <property type="entry name" value="SDRFAMILY"/>
</dbReference>
<dbReference type="InterPro" id="IPR036291">
    <property type="entry name" value="NAD(P)-bd_dom_sf"/>
</dbReference>